<dbReference type="AlphaFoldDB" id="A0A9W7G1C0"/>
<dbReference type="EMBL" id="BRYA01000644">
    <property type="protein sequence ID" value="GMI27383.1"/>
    <property type="molecule type" value="Genomic_DNA"/>
</dbReference>
<organism evidence="3 4">
    <name type="scientific">Triparma columacea</name>
    <dbReference type="NCBI Taxonomy" id="722753"/>
    <lineage>
        <taxon>Eukaryota</taxon>
        <taxon>Sar</taxon>
        <taxon>Stramenopiles</taxon>
        <taxon>Ochrophyta</taxon>
        <taxon>Bolidophyceae</taxon>
        <taxon>Parmales</taxon>
        <taxon>Triparmaceae</taxon>
        <taxon>Triparma</taxon>
    </lineage>
</organism>
<gene>
    <name evidence="3" type="ORF">TrCOL_g3586</name>
</gene>
<feature type="coiled-coil region" evidence="1">
    <location>
        <begin position="4"/>
        <end position="97"/>
    </location>
</feature>
<feature type="region of interest" description="Disordered" evidence="2">
    <location>
        <begin position="277"/>
        <end position="313"/>
    </location>
</feature>
<keyword evidence="1" id="KW-0175">Coiled coil</keyword>
<dbReference type="Gene3D" id="1.20.5.1160">
    <property type="entry name" value="Vasodilator-stimulated phosphoprotein"/>
    <property type="match status" value="1"/>
</dbReference>
<evidence type="ECO:0000256" key="1">
    <source>
        <dbReference type="SAM" id="Coils"/>
    </source>
</evidence>
<feature type="region of interest" description="Disordered" evidence="2">
    <location>
        <begin position="417"/>
        <end position="528"/>
    </location>
</feature>
<name>A0A9W7G1C0_9STRA</name>
<feature type="compositionally biased region" description="Basic and acidic residues" evidence="2">
    <location>
        <begin position="295"/>
        <end position="304"/>
    </location>
</feature>
<dbReference type="OrthoDB" id="194640at2759"/>
<protein>
    <submittedName>
        <fullName evidence="3">Uncharacterized protein</fullName>
    </submittedName>
</protein>
<dbReference type="Proteomes" id="UP001165065">
    <property type="component" value="Unassembled WGS sequence"/>
</dbReference>
<proteinExistence type="predicted"/>
<evidence type="ECO:0000256" key="2">
    <source>
        <dbReference type="SAM" id="MobiDB-lite"/>
    </source>
</evidence>
<comment type="caution">
    <text evidence="3">The sequence shown here is derived from an EMBL/GenBank/DDBJ whole genome shotgun (WGS) entry which is preliminary data.</text>
</comment>
<sequence>MSAKAELYAEIGQLKSLTEQLQREAVKVPKLEAELKEKTSDADFFKIELDKANRLREQAEKALKIEREGKKKLKHSFDEARHAQAEAEKQVHRLKSDLHYDKLAREGQVKRARIMEHELTEVKHDNFIQTKLRSEAENRSKKQYADLQKERSMRLQDIHERNKVMIAKRQSERNEKLAELSRFQVVEKANVLESKVGGLEAAVKSQTKIIALNDVELNASLAEIEAVKLESQSLKNDLLKKDDIILHHVEIRKDLELECHRLKTELMITAQTASERSRPLSTAASGHAGISLSMERAKSGKTRPETTSAARIRRRAQTVRNREFSRTFTATYTNRSSTASSKLGGRKAILPPGTPKNAITLDEAFIIPIHASPMDRTNAVGTSLLDSNGDVGLGRSSPGRLNSASVTFGQSQVFDGLRGATPLTPGGQVRLPSAMKKTREGSRSSSNETPTPQQDTENTQSFNNLSLDDHSFGGNNDIGFGSSLESGGGAPASSNSTGSLKKSDPFHVKLEKRRKARKQLNVPGSLFLGSGLGLRKEIE</sequence>
<evidence type="ECO:0000313" key="4">
    <source>
        <dbReference type="Proteomes" id="UP001165065"/>
    </source>
</evidence>
<reference evidence="4" key="1">
    <citation type="journal article" date="2023" name="Commun. Biol.">
        <title>Genome analysis of Parmales, the sister group of diatoms, reveals the evolutionary specialization of diatoms from phago-mixotrophs to photoautotrophs.</title>
        <authorList>
            <person name="Ban H."/>
            <person name="Sato S."/>
            <person name="Yoshikawa S."/>
            <person name="Yamada K."/>
            <person name="Nakamura Y."/>
            <person name="Ichinomiya M."/>
            <person name="Sato N."/>
            <person name="Blanc-Mathieu R."/>
            <person name="Endo H."/>
            <person name="Kuwata A."/>
            <person name="Ogata H."/>
        </authorList>
    </citation>
    <scope>NUCLEOTIDE SEQUENCE [LARGE SCALE GENOMIC DNA]</scope>
</reference>
<accession>A0A9W7G1C0</accession>
<feature type="compositionally biased region" description="Polar residues" evidence="2">
    <location>
        <begin position="443"/>
        <end position="466"/>
    </location>
</feature>
<keyword evidence="4" id="KW-1185">Reference proteome</keyword>
<evidence type="ECO:0000313" key="3">
    <source>
        <dbReference type="EMBL" id="GMI27383.1"/>
    </source>
</evidence>